<dbReference type="Proteomes" id="UP000286712">
    <property type="component" value="Unassembled WGS sequence"/>
</dbReference>
<proteinExistence type="predicted"/>
<evidence type="ECO:0000313" key="26">
    <source>
        <dbReference type="Proteomes" id="UP000287962"/>
    </source>
</evidence>
<dbReference type="EMBL" id="PEML01000066">
    <property type="protein sequence ID" value="RTI08891.1"/>
    <property type="molecule type" value="Genomic_DNA"/>
</dbReference>
<accession>A0A0N1KQY5</accession>
<evidence type="ECO:0000313" key="2">
    <source>
        <dbReference type="EMBL" id="RTH01287.1"/>
    </source>
</evidence>
<dbReference type="Proteomes" id="UP000288347">
    <property type="component" value="Unassembled WGS sequence"/>
</dbReference>
<evidence type="ECO:0000313" key="4">
    <source>
        <dbReference type="EMBL" id="RTH04321.1"/>
    </source>
</evidence>
<dbReference type="Proteomes" id="UP000287155">
    <property type="component" value="Unassembled WGS sequence"/>
</dbReference>
<evidence type="ECO:0000313" key="12">
    <source>
        <dbReference type="EMBL" id="RTI08891.1"/>
    </source>
</evidence>
<dbReference type="Proteomes" id="UP000287439">
    <property type="component" value="Unassembled WGS sequence"/>
</dbReference>
<dbReference type="PATRIC" id="fig|37636.3.peg.652"/>
<evidence type="ECO:0000313" key="25">
    <source>
        <dbReference type="Proteomes" id="UP000287467"/>
    </source>
</evidence>
<evidence type="ECO:0000313" key="19">
    <source>
        <dbReference type="Proteomes" id="UP000286910"/>
    </source>
</evidence>
<organism evidence="1 16">
    <name type="scientific">Thermus scotoductus</name>
    <dbReference type="NCBI Taxonomy" id="37636"/>
    <lineage>
        <taxon>Bacteria</taxon>
        <taxon>Thermotogati</taxon>
        <taxon>Deinococcota</taxon>
        <taxon>Deinococci</taxon>
        <taxon>Thermales</taxon>
        <taxon>Thermaceae</taxon>
        <taxon>Thermus</taxon>
    </lineage>
</organism>
<evidence type="ECO:0000313" key="6">
    <source>
        <dbReference type="EMBL" id="RTH24803.1"/>
    </source>
</evidence>
<name>A0A0N1KQY5_THESC</name>
<dbReference type="EMBL" id="PEMN01000244">
    <property type="protein sequence ID" value="RTI16069.1"/>
    <property type="molecule type" value="Genomic_DNA"/>
</dbReference>
<dbReference type="EMBL" id="PEMW01000144">
    <property type="protein sequence ID" value="RTI56939.1"/>
    <property type="molecule type" value="Genomic_DNA"/>
</dbReference>
<dbReference type="EMBL" id="PEMH01000155">
    <property type="protein sequence ID" value="RTI00558.1"/>
    <property type="molecule type" value="Genomic_DNA"/>
</dbReference>
<dbReference type="EMBL" id="PELW01000044">
    <property type="protein sequence ID" value="RTH27744.1"/>
    <property type="molecule type" value="Genomic_DNA"/>
</dbReference>
<evidence type="ECO:0000313" key="23">
    <source>
        <dbReference type="Proteomes" id="UP000287306"/>
    </source>
</evidence>
<evidence type="ECO:0000313" key="30">
    <source>
        <dbReference type="Proteomes" id="UP000288347"/>
    </source>
</evidence>
<reference evidence="1 16" key="1">
    <citation type="submission" date="2015-09" db="EMBL/GenBank/DDBJ databases">
        <title>Draft genome sequence of Thermus scotoductus strain K1 isolated from a geothermal spring in Nagorno-Karabakh, Armenia.</title>
        <authorList>
            <person name="Saghatelyan A."/>
            <person name="Poghosyan L."/>
            <person name="Panosyan H."/>
            <person name="Birkeland N.-K."/>
        </authorList>
    </citation>
    <scope>NUCLEOTIDE SEQUENCE [LARGE SCALE GENOMIC DNA]</scope>
    <source>
        <strain evidence="1 16">K1</strain>
    </source>
</reference>
<dbReference type="EMBL" id="PELZ01000441">
    <property type="protein sequence ID" value="RTH32590.1"/>
    <property type="molecule type" value="Genomic_DNA"/>
</dbReference>
<evidence type="ECO:0000313" key="16">
    <source>
        <dbReference type="Proteomes" id="UP000053099"/>
    </source>
</evidence>
<dbReference type="Proteomes" id="UP000288051">
    <property type="component" value="Unassembled WGS sequence"/>
</dbReference>
<dbReference type="Proteomes" id="UP000053099">
    <property type="component" value="Unassembled WGS sequence"/>
</dbReference>
<dbReference type="EMBL" id="LJJR01000002">
    <property type="protein sequence ID" value="KPD33011.1"/>
    <property type="molecule type" value="Genomic_DNA"/>
</dbReference>
<dbReference type="EMBL" id="PELV01000077">
    <property type="protein sequence ID" value="RTH19923.1"/>
    <property type="molecule type" value="Genomic_DNA"/>
</dbReference>
<evidence type="ECO:0000313" key="20">
    <source>
        <dbReference type="Proteomes" id="UP000286928"/>
    </source>
</evidence>
<dbReference type="AlphaFoldDB" id="A0A0N1KQY5"/>
<dbReference type="EMBL" id="PEMG01000321">
    <property type="protein sequence ID" value="RTI07057.1"/>
    <property type="molecule type" value="Genomic_DNA"/>
</dbReference>
<evidence type="ECO:0000313" key="13">
    <source>
        <dbReference type="EMBL" id="RTI12211.1"/>
    </source>
</evidence>
<dbReference type="Proteomes" id="UP000287467">
    <property type="component" value="Unassembled WGS sequence"/>
</dbReference>
<evidence type="ECO:0000313" key="8">
    <source>
        <dbReference type="EMBL" id="RTH32590.1"/>
    </source>
</evidence>
<dbReference type="Proteomes" id="UP000286910">
    <property type="component" value="Unassembled WGS sequence"/>
</dbReference>
<protein>
    <submittedName>
        <fullName evidence="1">Uncharacterized protein</fullName>
    </submittedName>
</protein>
<evidence type="ECO:0000313" key="9">
    <source>
        <dbReference type="EMBL" id="RTH33140.1"/>
    </source>
</evidence>
<dbReference type="EMBL" id="PEMD01000122">
    <property type="protein sequence ID" value="RTH33140.1"/>
    <property type="molecule type" value="Genomic_DNA"/>
</dbReference>
<evidence type="ECO:0000313" key="28">
    <source>
        <dbReference type="Proteomes" id="UP000288073"/>
    </source>
</evidence>
<evidence type="ECO:0000313" key="5">
    <source>
        <dbReference type="EMBL" id="RTH19923.1"/>
    </source>
</evidence>
<evidence type="ECO:0000313" key="11">
    <source>
        <dbReference type="EMBL" id="RTI07057.1"/>
    </source>
</evidence>
<keyword evidence="26" id="KW-1185">Reference proteome</keyword>
<dbReference type="Proteomes" id="UP000287173">
    <property type="component" value="Unassembled WGS sequence"/>
</dbReference>
<evidence type="ECO:0000313" key="22">
    <source>
        <dbReference type="Proteomes" id="UP000287173"/>
    </source>
</evidence>
<dbReference type="GeneID" id="93867541"/>
<dbReference type="Proteomes" id="UP000286734">
    <property type="component" value="Unassembled WGS sequence"/>
</dbReference>
<dbReference type="RefSeq" id="WP_019551511.1">
    <property type="nucleotide sequence ID" value="NZ_DAHVNI010000025.1"/>
</dbReference>
<evidence type="ECO:0000313" key="15">
    <source>
        <dbReference type="EMBL" id="RTI56939.1"/>
    </source>
</evidence>
<evidence type="ECO:0000313" key="18">
    <source>
        <dbReference type="Proteomes" id="UP000286734"/>
    </source>
</evidence>
<dbReference type="EMBL" id="PELR01000357">
    <property type="protein sequence ID" value="RTH01287.1"/>
    <property type="molecule type" value="Genomic_DNA"/>
</dbReference>
<evidence type="ECO:0000313" key="10">
    <source>
        <dbReference type="EMBL" id="RTI00558.1"/>
    </source>
</evidence>
<evidence type="ECO:0000313" key="7">
    <source>
        <dbReference type="EMBL" id="RTH27744.1"/>
    </source>
</evidence>
<gene>
    <name evidence="1" type="ORF">AN926_00285</name>
    <name evidence="15" type="ORF">CSW14_05480</name>
    <name evidence="14" type="ORF">CSW23_07905</name>
    <name evidence="12" type="ORF">CSW25_03190</name>
    <name evidence="13" type="ORF">CSW27_10785</name>
    <name evidence="10" type="ORF">CSW29_05635</name>
    <name evidence="11" type="ORF">CSW30_09460</name>
    <name evidence="9" type="ORF">CSW33_04975</name>
    <name evidence="8" type="ORF">CSW37_11490</name>
    <name evidence="6" type="ORF">CSW38_08635</name>
    <name evidence="7" type="ORF">CSW40_02275</name>
    <name evidence="5" type="ORF">CSW41_03175</name>
    <name evidence="2" type="ORF">CSW45_10690</name>
    <name evidence="4" type="ORF">CSW47_06990</name>
    <name evidence="3" type="ORF">CSW50_07115</name>
</gene>
<evidence type="ECO:0000313" key="17">
    <source>
        <dbReference type="Proteomes" id="UP000286712"/>
    </source>
</evidence>
<evidence type="ECO:0000313" key="21">
    <source>
        <dbReference type="Proteomes" id="UP000287155"/>
    </source>
</evidence>
<dbReference type="Proteomes" id="UP000287306">
    <property type="component" value="Unassembled WGS sequence"/>
</dbReference>
<dbReference type="EMBL" id="PELP01000177">
    <property type="protein sequence ID" value="RTH04321.1"/>
    <property type="molecule type" value="Genomic_DNA"/>
</dbReference>
<evidence type="ECO:0000313" key="14">
    <source>
        <dbReference type="EMBL" id="RTI16069.1"/>
    </source>
</evidence>
<dbReference type="Proteomes" id="UP000286928">
    <property type="component" value="Unassembled WGS sequence"/>
</dbReference>
<sequence length="79" mass="8586">MRVLFVEGKEKEALLGLARELPHPYWLLAGEGIWLLEVFGAGEEAMAKARALPGVKVWAFALEDGVVYRGCGKKSATSP</sequence>
<evidence type="ECO:0000313" key="29">
    <source>
        <dbReference type="Proteomes" id="UP000288082"/>
    </source>
</evidence>
<evidence type="ECO:0000313" key="27">
    <source>
        <dbReference type="Proteomes" id="UP000288051"/>
    </source>
</evidence>
<dbReference type="EMBL" id="PEMJ01000332">
    <property type="protein sequence ID" value="RTI12211.1"/>
    <property type="molecule type" value="Genomic_DNA"/>
</dbReference>
<comment type="caution">
    <text evidence="1">The sequence shown here is derived from an EMBL/GenBank/DDBJ whole genome shotgun (WGS) entry which is preliminary data.</text>
</comment>
<dbReference type="Proteomes" id="UP000288073">
    <property type="component" value="Unassembled WGS sequence"/>
</dbReference>
<dbReference type="EMBL" id="PELY01000277">
    <property type="protein sequence ID" value="RTH24803.1"/>
    <property type="molecule type" value="Genomic_DNA"/>
</dbReference>
<reference evidence="12" key="2">
    <citation type="submission" date="2017-10" db="EMBL/GenBank/DDBJ databases">
        <authorList>
            <person name="Wilpiszeski R.L."/>
            <person name="Zhidan Z."/>
            <person name="House C.H."/>
        </authorList>
    </citation>
    <scope>NUCLEOTIDE SEQUENCE</scope>
    <source>
        <strain evidence="12">12_S12</strain>
    </source>
</reference>
<dbReference type="Proteomes" id="UP000287962">
    <property type="component" value="Unassembled WGS sequence"/>
</dbReference>
<evidence type="ECO:0000313" key="3">
    <source>
        <dbReference type="EMBL" id="RTH02601.1"/>
    </source>
</evidence>
<dbReference type="Proteomes" id="UP000288082">
    <property type="component" value="Unassembled WGS sequence"/>
</dbReference>
<dbReference type="EMBL" id="PELM01000210">
    <property type="protein sequence ID" value="RTH02601.1"/>
    <property type="molecule type" value="Genomic_DNA"/>
</dbReference>
<reference evidence="17 18" key="3">
    <citation type="journal article" date="2019" name="Extremophiles">
        <title>Biogeography of thermophiles and predominance of Thermus scotoductus in domestic water heaters.</title>
        <authorList>
            <person name="Wilpiszeski R.L."/>
            <person name="Zhang Z."/>
            <person name="House C.H."/>
        </authorList>
    </citation>
    <scope>NUCLEOTIDE SEQUENCE [LARGE SCALE GENOMIC DNA]</scope>
    <source>
        <strain evidence="14 28">10_S10</strain>
        <strain evidence="12 26">12_S12</strain>
        <strain evidence="13 21">14_S14</strain>
        <strain evidence="10 30">16_S16</strain>
        <strain evidence="11 22">17_S17</strain>
        <strain evidence="15 25">1_S1</strain>
        <strain evidence="9 20">20_S20</strain>
        <strain evidence="8 27">24_S24</strain>
        <strain evidence="6 23">25_S25</strain>
        <strain evidence="7 17">27_S27</strain>
        <strain evidence="5 24">28_S28</strain>
        <strain evidence="2 19">32_S32</strain>
        <strain evidence="4 18">34_S34</strain>
        <strain evidence="3 29">38_S38</strain>
    </source>
</reference>
<evidence type="ECO:0000313" key="24">
    <source>
        <dbReference type="Proteomes" id="UP000287439"/>
    </source>
</evidence>
<evidence type="ECO:0000313" key="1">
    <source>
        <dbReference type="EMBL" id="KPD33011.1"/>
    </source>
</evidence>